<feature type="domain" description="SHSP" evidence="4">
    <location>
        <begin position="41"/>
        <end position="153"/>
    </location>
</feature>
<comment type="similarity">
    <text evidence="1 2">Belongs to the small heat shock protein (HSP20) family.</text>
</comment>
<evidence type="ECO:0000313" key="5">
    <source>
        <dbReference type="EMBL" id="PIR87788.1"/>
    </source>
</evidence>
<evidence type="ECO:0000259" key="4">
    <source>
        <dbReference type="PROSITE" id="PS01031"/>
    </source>
</evidence>
<name>A0A2H0UN18_9BACT</name>
<feature type="region of interest" description="Disordered" evidence="3">
    <location>
        <begin position="13"/>
        <end position="46"/>
    </location>
</feature>
<dbReference type="PANTHER" id="PTHR11527">
    <property type="entry name" value="HEAT-SHOCK PROTEIN 20 FAMILY MEMBER"/>
    <property type="match status" value="1"/>
</dbReference>
<dbReference type="SUPFAM" id="SSF49764">
    <property type="entry name" value="HSP20-like chaperones"/>
    <property type="match status" value="1"/>
</dbReference>
<evidence type="ECO:0000313" key="6">
    <source>
        <dbReference type="Proteomes" id="UP000230903"/>
    </source>
</evidence>
<evidence type="ECO:0000256" key="3">
    <source>
        <dbReference type="SAM" id="MobiDB-lite"/>
    </source>
</evidence>
<dbReference type="InterPro" id="IPR031107">
    <property type="entry name" value="Small_HSP"/>
</dbReference>
<proteinExistence type="inferred from homology"/>
<sequence length="153" mass="17109">MANDDTKKFFEELVTRDEASSSMPPRANHLHKSAPSKDSEAEDGGGQLAIDVYRSGDNVIIESPIAGVDPSQIDIQITSEEVSINGQRAKYEEIHDEDYYYQECYWGRFSRSVILPEEIDAEASEATIKNGILRIKMPLVTTKKGKKLKVKMG</sequence>
<dbReference type="AlphaFoldDB" id="A0A2H0UN18"/>
<dbReference type="Proteomes" id="UP000230903">
    <property type="component" value="Unassembled WGS sequence"/>
</dbReference>
<protein>
    <recommendedName>
        <fullName evidence="4">SHSP domain-containing protein</fullName>
    </recommendedName>
</protein>
<comment type="caution">
    <text evidence="5">The sequence shown here is derived from an EMBL/GenBank/DDBJ whole genome shotgun (WGS) entry which is preliminary data.</text>
</comment>
<dbReference type="EMBL" id="PFBC01000044">
    <property type="protein sequence ID" value="PIR87788.1"/>
    <property type="molecule type" value="Genomic_DNA"/>
</dbReference>
<reference evidence="6" key="1">
    <citation type="submission" date="2017-09" db="EMBL/GenBank/DDBJ databases">
        <title>Depth-based differentiation of microbial function through sediment-hosted aquifers and enrichment of novel symbionts in the deep terrestrial subsurface.</title>
        <authorList>
            <person name="Probst A.J."/>
            <person name="Ladd B."/>
            <person name="Jarett J.K."/>
            <person name="Geller-Mcgrath D.E."/>
            <person name="Sieber C.M.K."/>
            <person name="Emerson J.B."/>
            <person name="Anantharaman K."/>
            <person name="Thomas B.C."/>
            <person name="Malmstrom R."/>
            <person name="Stieglmeier M."/>
            <person name="Klingl A."/>
            <person name="Woyke T."/>
            <person name="Ryan C.M."/>
            <person name="Banfield J.F."/>
        </authorList>
    </citation>
    <scope>NUCLEOTIDE SEQUENCE [LARGE SCALE GENOMIC DNA]</scope>
</reference>
<gene>
    <name evidence="5" type="ORF">COU10_02860</name>
</gene>
<dbReference type="InterPro" id="IPR008978">
    <property type="entry name" value="HSP20-like_chaperone"/>
</dbReference>
<evidence type="ECO:0000256" key="1">
    <source>
        <dbReference type="PROSITE-ProRule" id="PRU00285"/>
    </source>
</evidence>
<dbReference type="InterPro" id="IPR002068">
    <property type="entry name" value="A-crystallin/Hsp20_dom"/>
</dbReference>
<dbReference type="Gene3D" id="2.60.40.790">
    <property type="match status" value="1"/>
</dbReference>
<dbReference type="PROSITE" id="PS01031">
    <property type="entry name" value="SHSP"/>
    <property type="match status" value="1"/>
</dbReference>
<dbReference type="CDD" id="cd06464">
    <property type="entry name" value="ACD_sHsps-like"/>
    <property type="match status" value="1"/>
</dbReference>
<dbReference type="Pfam" id="PF00011">
    <property type="entry name" value="HSP20"/>
    <property type="match status" value="1"/>
</dbReference>
<organism evidence="5 6">
    <name type="scientific">Candidatus Harrisonbacteria bacterium CG10_big_fil_rev_8_21_14_0_10_45_28</name>
    <dbReference type="NCBI Taxonomy" id="1974586"/>
    <lineage>
        <taxon>Bacteria</taxon>
        <taxon>Candidatus Harrisoniibacteriota</taxon>
    </lineage>
</organism>
<accession>A0A2H0UN18</accession>
<evidence type="ECO:0000256" key="2">
    <source>
        <dbReference type="RuleBase" id="RU003616"/>
    </source>
</evidence>